<evidence type="ECO:0000313" key="2">
    <source>
        <dbReference type="Proteomes" id="UP001342631"/>
    </source>
</evidence>
<gene>
    <name evidence="1" type="ORF">ASNO1_58230</name>
</gene>
<accession>A0ABQ6R120</accession>
<evidence type="ECO:0000313" key="1">
    <source>
        <dbReference type="EMBL" id="GMU09569.1"/>
    </source>
</evidence>
<organism evidence="1 2">
    <name type="scientific">Corallococcus caeni</name>
    <dbReference type="NCBI Taxonomy" id="3082388"/>
    <lineage>
        <taxon>Bacteria</taxon>
        <taxon>Pseudomonadati</taxon>
        <taxon>Myxococcota</taxon>
        <taxon>Myxococcia</taxon>
        <taxon>Myxococcales</taxon>
        <taxon>Cystobacterineae</taxon>
        <taxon>Myxococcaceae</taxon>
        <taxon>Corallococcus</taxon>
    </lineage>
</organism>
<keyword evidence="2" id="KW-1185">Reference proteome</keyword>
<sequence>MKASAIAARGLLLLLGTCTTVRPPADSPLGFIEDGFPSSGTCRTEWPAHMPDVFPRGAFALTLLPWLEAEFNDAREQEIMRCWCSGMLRALKEGPLLPLAPGVEIYRFTWIPSSRGALVIRIENLGPVHSLHVKVSGLEEGTLAVDRRVLLTPTQWQAVRQHLEAARFWSMDRFFTPRPVAYLDGSEWLFEGGREGRYRVLSIHSPDPEGPARPIHDLGAFLVELSGITLARGELY</sequence>
<reference evidence="1 2" key="1">
    <citation type="journal article" date="2024" name="Arch. Microbiol.">
        <title>Corallococcus caeni sp. nov., a novel myxobacterium isolated from activated sludge.</title>
        <authorList>
            <person name="Tomita S."/>
            <person name="Nakai R."/>
            <person name="Kuroda K."/>
            <person name="Kurashita H."/>
            <person name="Hatamoto M."/>
            <person name="Yamaguchi T."/>
            <person name="Narihiro T."/>
        </authorList>
    </citation>
    <scope>NUCLEOTIDE SEQUENCE [LARGE SCALE GENOMIC DNA]</scope>
    <source>
        <strain evidence="1 2">NO1</strain>
    </source>
</reference>
<protein>
    <recommendedName>
        <fullName evidence="3">Lipoprotein</fullName>
    </recommendedName>
</protein>
<evidence type="ECO:0008006" key="3">
    <source>
        <dbReference type="Google" id="ProtNLM"/>
    </source>
</evidence>
<dbReference type="EMBL" id="BTTX01000006">
    <property type="protein sequence ID" value="GMU09569.1"/>
    <property type="molecule type" value="Genomic_DNA"/>
</dbReference>
<comment type="caution">
    <text evidence="1">The sequence shown here is derived from an EMBL/GenBank/DDBJ whole genome shotgun (WGS) entry which is preliminary data.</text>
</comment>
<dbReference type="Proteomes" id="UP001342631">
    <property type="component" value="Unassembled WGS sequence"/>
</dbReference>
<proteinExistence type="predicted"/>
<name>A0ABQ6R120_9BACT</name>